<sequence>MFFPRYLTASATATSDADISPPAIPSTISPFFSQPSLHAKRSFSQALYRPTISGIQKTIEQNEAWYSTNPLAKRPRYESGSNLPIYAQRPGEEDCAHYMLTRTCMFGESCKFDHPVWVPEGGIPDWKEVPDVVTNETLPERPEEPDCPYFVKTQRCKFGPRCKFNHPTVSSESAGVSGLPERPSEPPCAFYVKTGRCKFGATCKFHHPKDIQIQLLDDLSHTVQQTQTSFMMEGAMVDTQTIKPLMPPLFQNSKGLPVRLAEVDCPFYMKTGSCKYGASCRYNHPDRTAINPPITAVGPSVLASSAAYLNIGARNPATTVYQAFDPRLSNPMSQVGMAETIYPQRPGQIECDYYMKNGVCKFLERCKFHHPIDRSAPLQQTVKLTPAGLPRREGAVICPYYLRTGTCKYGATCKFDHPPPGEVMEMAKSQVTSTTNENLSGAAQ</sequence>
<evidence type="ECO:0000256" key="4">
    <source>
        <dbReference type="ARBA" id="ARBA00022833"/>
    </source>
</evidence>
<keyword evidence="9" id="KW-1185">Reference proteome</keyword>
<dbReference type="AlphaFoldDB" id="A0AAV1YI33"/>
<dbReference type="GO" id="GO:0003677">
    <property type="term" value="F:DNA binding"/>
    <property type="evidence" value="ECO:0007669"/>
    <property type="project" value="UniProtKB-KW"/>
</dbReference>
<feature type="zinc finger region" description="C3H1-type" evidence="6">
    <location>
        <begin position="141"/>
        <end position="169"/>
    </location>
</feature>
<feature type="domain" description="C3H1-type" evidence="7">
    <location>
        <begin position="392"/>
        <end position="420"/>
    </location>
</feature>
<keyword evidence="2" id="KW-0677">Repeat</keyword>
<feature type="zinc finger region" description="C3H1-type" evidence="6">
    <location>
        <begin position="89"/>
        <end position="117"/>
    </location>
</feature>
<protein>
    <recommendedName>
        <fullName evidence="7">C3H1-type domain-containing protein</fullName>
    </recommendedName>
</protein>
<feature type="zinc finger region" description="C3H1-type" evidence="6">
    <location>
        <begin position="182"/>
        <end position="210"/>
    </location>
</feature>
<organism evidence="8 9">
    <name type="scientific">Lupinus luteus</name>
    <name type="common">European yellow lupine</name>
    <dbReference type="NCBI Taxonomy" id="3873"/>
    <lineage>
        <taxon>Eukaryota</taxon>
        <taxon>Viridiplantae</taxon>
        <taxon>Streptophyta</taxon>
        <taxon>Embryophyta</taxon>
        <taxon>Tracheophyta</taxon>
        <taxon>Spermatophyta</taxon>
        <taxon>Magnoliopsida</taxon>
        <taxon>eudicotyledons</taxon>
        <taxon>Gunneridae</taxon>
        <taxon>Pentapetalae</taxon>
        <taxon>rosids</taxon>
        <taxon>fabids</taxon>
        <taxon>Fabales</taxon>
        <taxon>Fabaceae</taxon>
        <taxon>Papilionoideae</taxon>
        <taxon>50 kb inversion clade</taxon>
        <taxon>genistoids sensu lato</taxon>
        <taxon>core genistoids</taxon>
        <taxon>Genisteae</taxon>
        <taxon>Lupinus</taxon>
    </lineage>
</organism>
<dbReference type="InterPro" id="IPR000571">
    <property type="entry name" value="Znf_CCCH"/>
</dbReference>
<evidence type="ECO:0000256" key="5">
    <source>
        <dbReference type="ARBA" id="ARBA00023125"/>
    </source>
</evidence>
<keyword evidence="4 6" id="KW-0862">Zinc</keyword>
<feature type="domain" description="C3H1-type" evidence="7">
    <location>
        <begin position="259"/>
        <end position="287"/>
    </location>
</feature>
<keyword evidence="5" id="KW-0238">DNA-binding</keyword>
<feature type="zinc finger region" description="C3H1-type" evidence="6">
    <location>
        <begin position="345"/>
        <end position="373"/>
    </location>
</feature>
<feature type="zinc finger region" description="C3H1-type" evidence="6">
    <location>
        <begin position="392"/>
        <end position="420"/>
    </location>
</feature>
<dbReference type="Pfam" id="PF00642">
    <property type="entry name" value="zf-CCCH"/>
    <property type="match status" value="6"/>
</dbReference>
<dbReference type="GO" id="GO:0008270">
    <property type="term" value="F:zinc ion binding"/>
    <property type="evidence" value="ECO:0007669"/>
    <property type="project" value="UniProtKB-KW"/>
</dbReference>
<evidence type="ECO:0000259" key="7">
    <source>
        <dbReference type="PROSITE" id="PS50103"/>
    </source>
</evidence>
<dbReference type="Proteomes" id="UP001497480">
    <property type="component" value="Unassembled WGS sequence"/>
</dbReference>
<feature type="domain" description="C3H1-type" evidence="7">
    <location>
        <begin position="345"/>
        <end position="373"/>
    </location>
</feature>
<evidence type="ECO:0000256" key="1">
    <source>
        <dbReference type="ARBA" id="ARBA00022723"/>
    </source>
</evidence>
<evidence type="ECO:0000256" key="2">
    <source>
        <dbReference type="ARBA" id="ARBA00022737"/>
    </source>
</evidence>
<feature type="domain" description="C3H1-type" evidence="7">
    <location>
        <begin position="141"/>
        <end position="169"/>
    </location>
</feature>
<keyword evidence="1 6" id="KW-0479">Metal-binding</keyword>
<proteinExistence type="predicted"/>
<evidence type="ECO:0000256" key="6">
    <source>
        <dbReference type="PROSITE-ProRule" id="PRU00723"/>
    </source>
</evidence>
<comment type="caution">
    <text evidence="8">The sequence shown here is derived from an EMBL/GenBank/DDBJ whole genome shotgun (WGS) entry which is preliminary data.</text>
</comment>
<dbReference type="InterPro" id="IPR050974">
    <property type="entry name" value="Plant_ZF_CCCH"/>
</dbReference>
<keyword evidence="3 6" id="KW-0863">Zinc-finger</keyword>
<dbReference type="FunFam" id="4.10.1000.10:FF:000033">
    <property type="entry name" value="zinc finger CCCH domain-containing protein 37"/>
    <property type="match status" value="1"/>
</dbReference>
<evidence type="ECO:0000313" key="8">
    <source>
        <dbReference type="EMBL" id="CAL0333653.1"/>
    </source>
</evidence>
<dbReference type="EMBL" id="CAXHTB010000025">
    <property type="protein sequence ID" value="CAL0333653.1"/>
    <property type="molecule type" value="Genomic_DNA"/>
</dbReference>
<dbReference type="PROSITE" id="PS50103">
    <property type="entry name" value="ZF_C3H1"/>
    <property type="match status" value="6"/>
</dbReference>
<dbReference type="Gene3D" id="4.10.1000.10">
    <property type="entry name" value="Zinc finger, CCCH-type"/>
    <property type="match status" value="2"/>
</dbReference>
<dbReference type="PANTHER" id="PTHR12506">
    <property type="entry name" value="PROTEIN PHOSPHATASE RELATED"/>
    <property type="match status" value="1"/>
</dbReference>
<gene>
    <name evidence="8" type="ORF">LLUT_LOCUS34713</name>
</gene>
<evidence type="ECO:0000256" key="3">
    <source>
        <dbReference type="ARBA" id="ARBA00022771"/>
    </source>
</evidence>
<name>A0AAV1YI33_LUPLU</name>
<feature type="domain" description="C3H1-type" evidence="7">
    <location>
        <begin position="89"/>
        <end position="117"/>
    </location>
</feature>
<dbReference type="GO" id="GO:0003729">
    <property type="term" value="F:mRNA binding"/>
    <property type="evidence" value="ECO:0007669"/>
    <property type="project" value="TreeGrafter"/>
</dbReference>
<dbReference type="InterPro" id="IPR036855">
    <property type="entry name" value="Znf_CCCH_sf"/>
</dbReference>
<feature type="domain" description="C3H1-type" evidence="7">
    <location>
        <begin position="182"/>
        <end position="210"/>
    </location>
</feature>
<dbReference type="SMART" id="SM00356">
    <property type="entry name" value="ZnF_C3H1"/>
    <property type="match status" value="6"/>
</dbReference>
<dbReference type="Gene3D" id="2.30.30.1190">
    <property type="match status" value="2"/>
</dbReference>
<reference evidence="8 9" key="1">
    <citation type="submission" date="2024-03" db="EMBL/GenBank/DDBJ databases">
        <authorList>
            <person name="Martinez-Hernandez J."/>
        </authorList>
    </citation>
    <scope>NUCLEOTIDE SEQUENCE [LARGE SCALE GENOMIC DNA]</scope>
</reference>
<dbReference type="SUPFAM" id="SSF90229">
    <property type="entry name" value="CCCH zinc finger"/>
    <property type="match status" value="6"/>
</dbReference>
<dbReference type="PANTHER" id="PTHR12506:SF82">
    <property type="entry name" value="ZINC FINGER CCCH DOMAIN-CONTAINING PROTEIN 64-RELATED"/>
    <property type="match status" value="1"/>
</dbReference>
<evidence type="ECO:0000313" key="9">
    <source>
        <dbReference type="Proteomes" id="UP001497480"/>
    </source>
</evidence>
<accession>A0AAV1YI33</accession>
<feature type="zinc finger region" description="C3H1-type" evidence="6">
    <location>
        <begin position="259"/>
        <end position="287"/>
    </location>
</feature>